<feature type="compositionally biased region" description="Pro residues" evidence="1">
    <location>
        <begin position="15"/>
        <end position="25"/>
    </location>
</feature>
<sequence>MSWDEGDRGRSRSPRPSPRSTPAPTPSAVFSPGKYKESVFQKFGRSSSAFADRFTAVAKTHAAVKKLVEKNAERLGDKYDELCVVKTQVDEMERGGARVHDLFLLRVFMAVFGGPRSPWRAHDGQAHRYHNGAFRYTAAMNVQQALRLEHAVNRADAILLRMSKDKNVKRPSWDEGWLLDYTSPAAATQADVDDDPDESFSIARKMLRESLNRFLTTGNNVNILKTFCKWCDQPKQAEPTLAFKDKCLKIQPGQAAREIKKAPEVNCYAYMDLSIKYKPPAADVDRYDLMMATLYGDDVESKEIEVLGEALALMHKRQPPR</sequence>
<evidence type="ECO:0000313" key="3">
    <source>
        <dbReference type="Proteomes" id="UP001189429"/>
    </source>
</evidence>
<comment type="caution">
    <text evidence="2">The sequence shown here is derived from an EMBL/GenBank/DDBJ whole genome shotgun (WGS) entry which is preliminary data.</text>
</comment>
<gene>
    <name evidence="2" type="ORF">PCOR1329_LOCUS23859</name>
</gene>
<feature type="compositionally biased region" description="Basic and acidic residues" evidence="1">
    <location>
        <begin position="1"/>
        <end position="10"/>
    </location>
</feature>
<feature type="non-terminal residue" evidence="2">
    <location>
        <position position="321"/>
    </location>
</feature>
<proteinExistence type="predicted"/>
<reference evidence="2" key="1">
    <citation type="submission" date="2023-10" db="EMBL/GenBank/DDBJ databases">
        <authorList>
            <person name="Chen Y."/>
            <person name="Shah S."/>
            <person name="Dougan E. K."/>
            <person name="Thang M."/>
            <person name="Chan C."/>
        </authorList>
    </citation>
    <scope>NUCLEOTIDE SEQUENCE [LARGE SCALE GENOMIC DNA]</scope>
</reference>
<dbReference type="EMBL" id="CAUYUJ010008135">
    <property type="protein sequence ID" value="CAK0822982.1"/>
    <property type="molecule type" value="Genomic_DNA"/>
</dbReference>
<protein>
    <submittedName>
        <fullName evidence="2">Uncharacterized protein</fullName>
    </submittedName>
</protein>
<feature type="region of interest" description="Disordered" evidence="1">
    <location>
        <begin position="1"/>
        <end position="32"/>
    </location>
</feature>
<accession>A0ABN9RYE8</accession>
<name>A0ABN9RYE8_9DINO</name>
<keyword evidence="3" id="KW-1185">Reference proteome</keyword>
<dbReference type="Proteomes" id="UP001189429">
    <property type="component" value="Unassembled WGS sequence"/>
</dbReference>
<evidence type="ECO:0000313" key="2">
    <source>
        <dbReference type="EMBL" id="CAK0822982.1"/>
    </source>
</evidence>
<organism evidence="2 3">
    <name type="scientific">Prorocentrum cordatum</name>
    <dbReference type="NCBI Taxonomy" id="2364126"/>
    <lineage>
        <taxon>Eukaryota</taxon>
        <taxon>Sar</taxon>
        <taxon>Alveolata</taxon>
        <taxon>Dinophyceae</taxon>
        <taxon>Prorocentrales</taxon>
        <taxon>Prorocentraceae</taxon>
        <taxon>Prorocentrum</taxon>
    </lineage>
</organism>
<evidence type="ECO:0000256" key="1">
    <source>
        <dbReference type="SAM" id="MobiDB-lite"/>
    </source>
</evidence>